<reference evidence="1" key="1">
    <citation type="submission" date="2021-01" db="EMBL/GenBank/DDBJ databases">
        <authorList>
            <consortium name="Genoscope - CEA"/>
            <person name="William W."/>
        </authorList>
    </citation>
    <scope>NUCLEOTIDE SEQUENCE</scope>
</reference>
<gene>
    <name evidence="1" type="ORF">POCTA_138.1.T0400014</name>
</gene>
<dbReference type="AlphaFoldDB" id="A0A8S1U9L3"/>
<dbReference type="Proteomes" id="UP000683925">
    <property type="component" value="Unassembled WGS sequence"/>
</dbReference>
<accession>A0A8S1U9L3</accession>
<evidence type="ECO:0000313" key="1">
    <source>
        <dbReference type="EMBL" id="CAD8161408.1"/>
    </source>
</evidence>
<protein>
    <submittedName>
        <fullName evidence="1">Uncharacterized protein</fullName>
    </submittedName>
</protein>
<proteinExistence type="predicted"/>
<sequence>MVVPGEHKVLQTWQEEVEIRVHFVLNPQIHFQVTSSNLLKFVSIFTQDNYLFYVR</sequence>
<comment type="caution">
    <text evidence="1">The sequence shown here is derived from an EMBL/GenBank/DDBJ whole genome shotgun (WGS) entry which is preliminary data.</text>
</comment>
<organism evidence="1 2">
    <name type="scientific">Paramecium octaurelia</name>
    <dbReference type="NCBI Taxonomy" id="43137"/>
    <lineage>
        <taxon>Eukaryota</taxon>
        <taxon>Sar</taxon>
        <taxon>Alveolata</taxon>
        <taxon>Ciliophora</taxon>
        <taxon>Intramacronucleata</taxon>
        <taxon>Oligohymenophorea</taxon>
        <taxon>Peniculida</taxon>
        <taxon>Parameciidae</taxon>
        <taxon>Paramecium</taxon>
    </lineage>
</organism>
<evidence type="ECO:0000313" key="2">
    <source>
        <dbReference type="Proteomes" id="UP000683925"/>
    </source>
</evidence>
<keyword evidence="2" id="KW-1185">Reference proteome</keyword>
<dbReference type="EMBL" id="CAJJDP010000040">
    <property type="protein sequence ID" value="CAD8161408.1"/>
    <property type="molecule type" value="Genomic_DNA"/>
</dbReference>
<name>A0A8S1U9L3_PAROT</name>